<dbReference type="InterPro" id="IPR051116">
    <property type="entry name" value="Surface_Rcpt/Adhesion_Mol"/>
</dbReference>
<dbReference type="Pfam" id="PF13927">
    <property type="entry name" value="Ig_3"/>
    <property type="match status" value="1"/>
</dbReference>
<organism evidence="13 14">
    <name type="scientific">Chanos chanos</name>
    <name type="common">Milkfish</name>
    <name type="synonym">Mugil chanos</name>
    <dbReference type="NCBI Taxonomy" id="29144"/>
    <lineage>
        <taxon>Eukaryota</taxon>
        <taxon>Metazoa</taxon>
        <taxon>Chordata</taxon>
        <taxon>Craniata</taxon>
        <taxon>Vertebrata</taxon>
        <taxon>Euteleostomi</taxon>
        <taxon>Actinopterygii</taxon>
        <taxon>Neopterygii</taxon>
        <taxon>Teleostei</taxon>
        <taxon>Ostariophysi</taxon>
        <taxon>Gonorynchiformes</taxon>
        <taxon>Chanidae</taxon>
        <taxon>Chanos</taxon>
    </lineage>
</organism>
<feature type="domain" description="Ig-like" evidence="12">
    <location>
        <begin position="22"/>
        <end position="122"/>
    </location>
</feature>
<dbReference type="GeneID" id="115814748"/>
<dbReference type="Gene3D" id="2.60.40.10">
    <property type="entry name" value="Immunoglobulins"/>
    <property type="match status" value="5"/>
</dbReference>
<evidence type="ECO:0000256" key="9">
    <source>
        <dbReference type="SAM" id="MobiDB-lite"/>
    </source>
</evidence>
<keyword evidence="4 10" id="KW-1133">Transmembrane helix</keyword>
<comment type="subcellular location">
    <subcellularLocation>
        <location evidence="1">Membrane</location>
        <topology evidence="1">Single-pass type I membrane protein</topology>
    </subcellularLocation>
</comment>
<dbReference type="InterPro" id="IPR013151">
    <property type="entry name" value="Immunoglobulin_dom"/>
</dbReference>
<dbReference type="GO" id="GO:0005055">
    <property type="term" value="F:laminin receptor activity"/>
    <property type="evidence" value="ECO:0007669"/>
    <property type="project" value="TreeGrafter"/>
</dbReference>
<dbReference type="Proteomes" id="UP000504632">
    <property type="component" value="Chromosome 6"/>
</dbReference>
<feature type="region of interest" description="Disordered" evidence="9">
    <location>
        <begin position="530"/>
        <end position="550"/>
    </location>
</feature>
<evidence type="ECO:0000256" key="1">
    <source>
        <dbReference type="ARBA" id="ARBA00004479"/>
    </source>
</evidence>
<feature type="region of interest" description="Disordered" evidence="9">
    <location>
        <begin position="587"/>
        <end position="611"/>
    </location>
</feature>
<feature type="compositionally biased region" description="Low complexity" evidence="9">
    <location>
        <begin position="530"/>
        <end position="539"/>
    </location>
</feature>
<evidence type="ECO:0000256" key="6">
    <source>
        <dbReference type="ARBA" id="ARBA00023157"/>
    </source>
</evidence>
<feature type="signal peptide" evidence="11">
    <location>
        <begin position="1"/>
        <end position="22"/>
    </location>
</feature>
<feature type="compositionally biased region" description="Basic and acidic residues" evidence="9">
    <location>
        <begin position="588"/>
        <end position="611"/>
    </location>
</feature>
<dbReference type="PROSITE" id="PS50835">
    <property type="entry name" value="IG_LIKE"/>
    <property type="match status" value="5"/>
</dbReference>
<evidence type="ECO:0000256" key="2">
    <source>
        <dbReference type="ARBA" id="ARBA00022692"/>
    </source>
</evidence>
<name>A0A6J2VNG6_CHACN</name>
<evidence type="ECO:0000313" key="13">
    <source>
        <dbReference type="Proteomes" id="UP000504632"/>
    </source>
</evidence>
<evidence type="ECO:0000256" key="10">
    <source>
        <dbReference type="SAM" id="Phobius"/>
    </source>
</evidence>
<evidence type="ECO:0000256" key="4">
    <source>
        <dbReference type="ARBA" id="ARBA00022989"/>
    </source>
</evidence>
<dbReference type="RefSeq" id="XP_030633548.1">
    <property type="nucleotide sequence ID" value="XM_030777688.1"/>
</dbReference>
<dbReference type="GO" id="GO:0005886">
    <property type="term" value="C:plasma membrane"/>
    <property type="evidence" value="ECO:0007669"/>
    <property type="project" value="TreeGrafter"/>
</dbReference>
<dbReference type="InterPro" id="IPR007110">
    <property type="entry name" value="Ig-like_dom"/>
</dbReference>
<sequence>MTLRKNLVVLAVFHILSWQAWAKVEVSMEDRVEVYQGDMVDIPCMYTLSQKSNDVVVQWFVKHTGNKKQIFYGDDHTETVEPDTSFHGRINVTHHLVGKKGTSILSIPEVQLSDERTFYCSIKASDLGSAEGHTRLLVFKSPEVPSIEPVYGGIPVSNLGHSKIATCKVNNGYPHPNITWYRDRTPLQQEDENVKVMERETIHPSGLISVESDLHLRVIKEYKDSKFYCEVSYFVPAGLKMTESDRINITVHYASTKVTLEKEYPKGLVKEGDNVTLRCRGDGNPQPPFTFTFKGEDIEAELDMLILANVTQLNNGTYQCKSLDVDTYEEFEDSMELVVNFLQPAEVRRISDDHSSVLLLGEDLELICTAFSTLPTRTVWSKDGKQIGEGDKLLMENGTYEMAGTYVCKVTVPSLPELQEQDSIQIDVHGSPDMVQPVMVISEDNAERSVNLSCYARGFPVPFINWTFSNPESFQAVSETLTETNVYSVVTVKAISDVNVSCIAFNSYGTISMSYSVSATQITTPVTTSTSTWTKAAGSPSSPKQKGKRGGSGVIIAVIIICILLLAVLGSVLYFLYKTGKISCGRSGKQDLTKVKPGKDDMVGEMKTDKSEETVLLQGINGDKKLSNDQ</sequence>
<feature type="transmembrane region" description="Helical" evidence="10">
    <location>
        <begin position="554"/>
        <end position="577"/>
    </location>
</feature>
<dbReference type="Pfam" id="PF07686">
    <property type="entry name" value="V-set"/>
    <property type="match status" value="1"/>
</dbReference>
<evidence type="ECO:0000256" key="7">
    <source>
        <dbReference type="ARBA" id="ARBA00023180"/>
    </source>
</evidence>
<keyword evidence="8" id="KW-0393">Immunoglobulin domain</keyword>
<dbReference type="SUPFAM" id="SSF48726">
    <property type="entry name" value="Immunoglobulin"/>
    <property type="match status" value="5"/>
</dbReference>
<accession>A0A6J2VNG6</accession>
<proteinExistence type="predicted"/>
<dbReference type="CTD" id="338313"/>
<protein>
    <submittedName>
        <fullName evidence="14">Melanoma cell adhesion molecule b</fullName>
    </submittedName>
</protein>
<feature type="domain" description="Ig-like" evidence="12">
    <location>
        <begin position="432"/>
        <end position="518"/>
    </location>
</feature>
<feature type="domain" description="Ig-like" evidence="12">
    <location>
        <begin position="344"/>
        <end position="425"/>
    </location>
</feature>
<keyword evidence="7" id="KW-0325">Glycoprotein</keyword>
<dbReference type="SMART" id="SM00409">
    <property type="entry name" value="IG"/>
    <property type="match status" value="4"/>
</dbReference>
<keyword evidence="6" id="KW-1015">Disulfide bond</keyword>
<dbReference type="InterPro" id="IPR013106">
    <property type="entry name" value="Ig_V-set"/>
</dbReference>
<dbReference type="InterPro" id="IPR003599">
    <property type="entry name" value="Ig_sub"/>
</dbReference>
<dbReference type="Pfam" id="PF08205">
    <property type="entry name" value="C2-set_2"/>
    <property type="match status" value="1"/>
</dbReference>
<evidence type="ECO:0000256" key="11">
    <source>
        <dbReference type="SAM" id="SignalP"/>
    </source>
</evidence>
<keyword evidence="3" id="KW-0677">Repeat</keyword>
<evidence type="ECO:0000313" key="14">
    <source>
        <dbReference type="RefSeq" id="XP_030633548.1"/>
    </source>
</evidence>
<reference evidence="14" key="1">
    <citation type="submission" date="2025-08" db="UniProtKB">
        <authorList>
            <consortium name="RefSeq"/>
        </authorList>
    </citation>
    <scope>IDENTIFICATION</scope>
</reference>
<dbReference type="OrthoDB" id="6431884at2759"/>
<keyword evidence="11" id="KW-0732">Signal</keyword>
<keyword evidence="5 10" id="KW-0472">Membrane</keyword>
<dbReference type="Pfam" id="PF00047">
    <property type="entry name" value="ig"/>
    <property type="match status" value="1"/>
</dbReference>
<dbReference type="InterPro" id="IPR013162">
    <property type="entry name" value="CD80_C2-set"/>
</dbReference>
<dbReference type="InterPro" id="IPR036179">
    <property type="entry name" value="Ig-like_dom_sf"/>
</dbReference>
<keyword evidence="13" id="KW-1185">Reference proteome</keyword>
<evidence type="ECO:0000256" key="8">
    <source>
        <dbReference type="ARBA" id="ARBA00023319"/>
    </source>
</evidence>
<evidence type="ECO:0000256" key="3">
    <source>
        <dbReference type="ARBA" id="ARBA00022737"/>
    </source>
</evidence>
<evidence type="ECO:0000256" key="5">
    <source>
        <dbReference type="ARBA" id="ARBA00023136"/>
    </source>
</evidence>
<evidence type="ECO:0000259" key="12">
    <source>
        <dbReference type="PROSITE" id="PS50835"/>
    </source>
</evidence>
<dbReference type="SMART" id="SM00408">
    <property type="entry name" value="IGc2"/>
    <property type="match status" value="3"/>
</dbReference>
<feature type="domain" description="Ig-like" evidence="12">
    <location>
        <begin position="145"/>
        <end position="248"/>
    </location>
</feature>
<dbReference type="PANTHER" id="PTHR11973">
    <property type="entry name" value="CELL SURFACE GLYCOPROTEIN MUC18-RELATED"/>
    <property type="match status" value="1"/>
</dbReference>
<feature type="domain" description="Ig-like" evidence="12">
    <location>
        <begin position="256"/>
        <end position="338"/>
    </location>
</feature>
<dbReference type="PANTHER" id="PTHR11973:SF18">
    <property type="entry name" value="CELL SURFACE GLYCOPROTEIN MUC18"/>
    <property type="match status" value="1"/>
</dbReference>
<dbReference type="InterPro" id="IPR013783">
    <property type="entry name" value="Ig-like_fold"/>
</dbReference>
<feature type="chain" id="PRO_5027013755" evidence="11">
    <location>
        <begin position="23"/>
        <end position="630"/>
    </location>
</feature>
<dbReference type="AlphaFoldDB" id="A0A6J2VNG6"/>
<gene>
    <name evidence="14" type="primary">mcamb</name>
</gene>
<keyword evidence="2 10" id="KW-0812">Transmembrane</keyword>
<dbReference type="InParanoid" id="A0A6J2VNG6"/>
<dbReference type="InterPro" id="IPR003598">
    <property type="entry name" value="Ig_sub2"/>
</dbReference>